<keyword evidence="1" id="KW-1133">Transmembrane helix</keyword>
<keyword evidence="3" id="KW-1185">Reference proteome</keyword>
<proteinExistence type="predicted"/>
<dbReference type="Proteomes" id="UP000075880">
    <property type="component" value="Unassembled WGS sequence"/>
</dbReference>
<feature type="transmembrane region" description="Helical" evidence="1">
    <location>
        <begin position="27"/>
        <end position="45"/>
    </location>
</feature>
<evidence type="ECO:0000313" key="2">
    <source>
        <dbReference type="EnsemblMetazoa" id="ENSAATROPP012447"/>
    </source>
</evidence>
<sequence length="57" mass="6800">MQTPERSSCCICWLSEGQHWWHFRDTLMTMVAYLWLASVSTSAFFPNRRSKKIHSYS</sequence>
<organism evidence="2 3">
    <name type="scientific">Anopheles atroparvus</name>
    <name type="common">European mosquito</name>
    <dbReference type="NCBI Taxonomy" id="41427"/>
    <lineage>
        <taxon>Eukaryota</taxon>
        <taxon>Metazoa</taxon>
        <taxon>Ecdysozoa</taxon>
        <taxon>Arthropoda</taxon>
        <taxon>Hexapoda</taxon>
        <taxon>Insecta</taxon>
        <taxon>Pterygota</taxon>
        <taxon>Neoptera</taxon>
        <taxon>Endopterygota</taxon>
        <taxon>Diptera</taxon>
        <taxon>Nematocera</taxon>
        <taxon>Culicoidea</taxon>
        <taxon>Culicidae</taxon>
        <taxon>Anophelinae</taxon>
        <taxon>Anopheles</taxon>
    </lineage>
</organism>
<dbReference type="EnsemblMetazoa" id="ENSAATROPT013670">
    <property type="protein sequence ID" value="ENSAATROPP012447"/>
    <property type="gene ID" value="ENSAATROPG011097"/>
</dbReference>
<evidence type="ECO:0000256" key="1">
    <source>
        <dbReference type="SAM" id="Phobius"/>
    </source>
</evidence>
<name>A0AAG5DM77_ANOAO</name>
<reference evidence="2" key="1">
    <citation type="submission" date="2024-04" db="UniProtKB">
        <authorList>
            <consortium name="EnsemblMetazoa"/>
        </authorList>
    </citation>
    <scope>IDENTIFICATION</scope>
    <source>
        <strain evidence="2">EBRO</strain>
    </source>
</reference>
<dbReference type="AlphaFoldDB" id="A0AAG5DM77"/>
<keyword evidence="1" id="KW-0472">Membrane</keyword>
<protein>
    <submittedName>
        <fullName evidence="2">Uncharacterized protein</fullName>
    </submittedName>
</protein>
<accession>A0AAG5DM77</accession>
<evidence type="ECO:0000313" key="3">
    <source>
        <dbReference type="Proteomes" id="UP000075880"/>
    </source>
</evidence>
<keyword evidence="1" id="KW-0812">Transmembrane</keyword>